<evidence type="ECO:0000256" key="2">
    <source>
        <dbReference type="ARBA" id="ARBA00022801"/>
    </source>
</evidence>
<dbReference type="PROSITE" id="PS51173">
    <property type="entry name" value="CBM2"/>
    <property type="match status" value="1"/>
</dbReference>
<dbReference type="RefSeq" id="WP_204925287.1">
    <property type="nucleotide sequence ID" value="NZ_JAFEUC010000005.1"/>
</dbReference>
<dbReference type="InterPro" id="IPR029058">
    <property type="entry name" value="AB_hydrolase_fold"/>
</dbReference>
<feature type="chain" id="PRO_5047525962" evidence="4">
    <location>
        <begin position="31"/>
        <end position="417"/>
    </location>
</feature>
<proteinExistence type="predicted"/>
<dbReference type="Proteomes" id="UP001518872">
    <property type="component" value="Unassembled WGS sequence"/>
</dbReference>
<dbReference type="PANTHER" id="PTHR43037">
    <property type="entry name" value="UNNAMED PRODUCT-RELATED"/>
    <property type="match status" value="1"/>
</dbReference>
<evidence type="ECO:0000256" key="4">
    <source>
        <dbReference type="SAM" id="SignalP"/>
    </source>
</evidence>
<gene>
    <name evidence="6" type="ORF">JQX11_13390</name>
</gene>
<name>A0ABS2ISK9_9ACTN</name>
<feature type="compositionally biased region" description="Low complexity" evidence="3">
    <location>
        <begin position="311"/>
        <end position="322"/>
    </location>
</feature>
<feature type="compositionally biased region" description="Low complexity" evidence="3">
    <location>
        <begin position="294"/>
        <end position="303"/>
    </location>
</feature>
<dbReference type="SUPFAM" id="SSF49384">
    <property type="entry name" value="Carbohydrate-binding domain"/>
    <property type="match status" value="1"/>
</dbReference>
<dbReference type="InterPro" id="IPR012291">
    <property type="entry name" value="CBM2_carb-bd_dom_sf"/>
</dbReference>
<comment type="caution">
    <text evidence="6">The sequence shown here is derived from an EMBL/GenBank/DDBJ whole genome shotgun (WGS) entry which is preliminary data.</text>
</comment>
<dbReference type="Gene3D" id="3.40.50.1820">
    <property type="entry name" value="alpha/beta hydrolase"/>
    <property type="match status" value="1"/>
</dbReference>
<evidence type="ECO:0000256" key="1">
    <source>
        <dbReference type="ARBA" id="ARBA00022729"/>
    </source>
</evidence>
<keyword evidence="7" id="KW-1185">Reference proteome</keyword>
<feature type="domain" description="CBM2" evidence="5">
    <location>
        <begin position="316"/>
        <end position="417"/>
    </location>
</feature>
<evidence type="ECO:0000256" key="3">
    <source>
        <dbReference type="SAM" id="MobiDB-lite"/>
    </source>
</evidence>
<dbReference type="PROSITE" id="PS51318">
    <property type="entry name" value="TAT"/>
    <property type="match status" value="1"/>
</dbReference>
<organism evidence="6 7">
    <name type="scientific">Micromonospora humida</name>
    <dbReference type="NCBI Taxonomy" id="2809018"/>
    <lineage>
        <taxon>Bacteria</taxon>
        <taxon>Bacillati</taxon>
        <taxon>Actinomycetota</taxon>
        <taxon>Actinomycetes</taxon>
        <taxon>Micromonosporales</taxon>
        <taxon>Micromonosporaceae</taxon>
        <taxon>Micromonospora</taxon>
    </lineage>
</organism>
<dbReference type="Pfam" id="PF00553">
    <property type="entry name" value="CBM_2"/>
    <property type="match status" value="1"/>
</dbReference>
<protein>
    <submittedName>
        <fullName evidence="6">Cellulose binding domain-containing protein</fullName>
    </submittedName>
</protein>
<dbReference type="InterPro" id="IPR008965">
    <property type="entry name" value="CBM2/CBM3_carb-bd_dom_sf"/>
</dbReference>
<reference evidence="6 7" key="1">
    <citation type="submission" date="2021-02" db="EMBL/GenBank/DDBJ databases">
        <authorList>
            <person name="Ra J.-S."/>
        </authorList>
    </citation>
    <scope>NUCLEOTIDE SEQUENCE [LARGE SCALE GENOMIC DNA]</scope>
    <source>
        <strain evidence="6 7">MMS20-R1-14</strain>
    </source>
</reference>
<feature type="signal peptide" evidence="4">
    <location>
        <begin position="1"/>
        <end position="30"/>
    </location>
</feature>
<dbReference type="InterPro" id="IPR041127">
    <property type="entry name" value="PET_hydrolase/cutinase-like"/>
</dbReference>
<dbReference type="Pfam" id="PF12740">
    <property type="entry name" value="PETase"/>
    <property type="match status" value="1"/>
</dbReference>
<sequence length="417" mass="43337">MRRRNFLRLSAAGAASVGAASLLGPWQAQADTIGPLRTAPATPFGVGVRQYNWMRGNRQVTTFVYYPSTGPAGSGPTTNAPVAPGVFPVCQYTHGSGASPQGALAHIRPMAAAGFIVPAPVFTQASVGDTYNGELPRDVSEAITRTLALNNGSDPLAGHIDTANVGVSGYSMGGMTTNALLTAFPDPRIKAAVAMSSIRMGSPSTAVHANVLFIHGDRDTLTTYSSARQSYAEMPAPKAFLTFIGGDHSSYFSDNRAIRTYVDWMRWSLYGDTTARDRLATDATSSGTRWEFVPGPANPTTGPTTPPATPSPTGTTPAPTGQVGATYRIVNTWSGGYQAEVTVTAGSAPINGWTVRWTMAGGATISQLWNGTLSTSGSSVTVRNASYNGSLAADASTTFGFLANGSPTTPPLTVTTP</sequence>
<dbReference type="InterPro" id="IPR006311">
    <property type="entry name" value="TAT_signal"/>
</dbReference>
<keyword evidence="1 4" id="KW-0732">Signal</keyword>
<dbReference type="SUPFAM" id="SSF53474">
    <property type="entry name" value="alpha/beta-Hydrolases"/>
    <property type="match status" value="1"/>
</dbReference>
<evidence type="ECO:0000313" key="6">
    <source>
        <dbReference type="EMBL" id="MBM7077327.1"/>
    </source>
</evidence>
<evidence type="ECO:0000259" key="5">
    <source>
        <dbReference type="PROSITE" id="PS51173"/>
    </source>
</evidence>
<dbReference type="SMART" id="SM00637">
    <property type="entry name" value="CBD_II"/>
    <property type="match status" value="1"/>
</dbReference>
<keyword evidence="2" id="KW-0378">Hydrolase</keyword>
<feature type="region of interest" description="Disordered" evidence="3">
    <location>
        <begin position="283"/>
        <end position="322"/>
    </location>
</feature>
<dbReference type="InterPro" id="IPR050955">
    <property type="entry name" value="Plant_Biomass_Hydrol_Est"/>
</dbReference>
<dbReference type="InterPro" id="IPR019546">
    <property type="entry name" value="TAT_signal_bac_arc"/>
</dbReference>
<dbReference type="NCBIfam" id="TIGR01409">
    <property type="entry name" value="TAT_signal_seq"/>
    <property type="match status" value="1"/>
</dbReference>
<dbReference type="PANTHER" id="PTHR43037:SF5">
    <property type="entry name" value="FERULOYL ESTERASE"/>
    <property type="match status" value="1"/>
</dbReference>
<evidence type="ECO:0000313" key="7">
    <source>
        <dbReference type="Proteomes" id="UP001518872"/>
    </source>
</evidence>
<dbReference type="Gene3D" id="2.60.40.290">
    <property type="match status" value="1"/>
</dbReference>
<dbReference type="InterPro" id="IPR001919">
    <property type="entry name" value="CBD2"/>
</dbReference>
<accession>A0ABS2ISK9</accession>
<dbReference type="EMBL" id="JAFEUC010000005">
    <property type="protein sequence ID" value="MBM7077327.1"/>
    <property type="molecule type" value="Genomic_DNA"/>
</dbReference>